<feature type="chain" id="PRO_5046694949" evidence="2">
    <location>
        <begin position="21"/>
        <end position="323"/>
    </location>
</feature>
<keyword evidence="4" id="KW-1185">Reference proteome</keyword>
<dbReference type="RefSeq" id="WP_345250700.1">
    <property type="nucleotide sequence ID" value="NZ_BAABFO010000014.1"/>
</dbReference>
<dbReference type="InterPro" id="IPR042100">
    <property type="entry name" value="Bug_dom1"/>
</dbReference>
<dbReference type="Pfam" id="PF03401">
    <property type="entry name" value="TctC"/>
    <property type="match status" value="1"/>
</dbReference>
<sequence>MRRFHIFAAGLALAAYGAIAPAEEFPSHPMRMIIPTPAGGGADAIARLLGEKMQERMGQPVVVENRPGGDTIIGTRLVATSPPDGYTMLLTYSLVAVQPSLKKHLPYDVRRDLAPVIDLMEAPSLVTVRNGLPVNTMQDLIALVRAEPGKYSYSDGGTGGPSHLSAELFNSLTGGKLLRVPYKGSAPSLTDLAGGHVDMSFSTIVSAQPYVRTGRMKALAVTGKRRSPVFPELPTVAEAGLPDYEYVTWYGIFVTGGTPKPIVDKLYGVMREIVETPEMKQLFAEQGAQVVGTGPQEFGAYIDGEIKKWARVVKDARIPVDED</sequence>
<dbReference type="Gene3D" id="3.40.190.150">
    <property type="entry name" value="Bordetella uptake gene, domain 1"/>
    <property type="match status" value="1"/>
</dbReference>
<organism evidence="3 4">
    <name type="scientific">Pigmentiphaga soli</name>
    <dbReference type="NCBI Taxonomy" id="1007095"/>
    <lineage>
        <taxon>Bacteria</taxon>
        <taxon>Pseudomonadati</taxon>
        <taxon>Pseudomonadota</taxon>
        <taxon>Betaproteobacteria</taxon>
        <taxon>Burkholderiales</taxon>
        <taxon>Alcaligenaceae</taxon>
        <taxon>Pigmentiphaga</taxon>
    </lineage>
</organism>
<proteinExistence type="inferred from homology"/>
<evidence type="ECO:0000256" key="1">
    <source>
        <dbReference type="ARBA" id="ARBA00006987"/>
    </source>
</evidence>
<keyword evidence="2" id="KW-0732">Signal</keyword>
<evidence type="ECO:0000313" key="3">
    <source>
        <dbReference type="EMBL" id="GAA4336212.1"/>
    </source>
</evidence>
<dbReference type="Proteomes" id="UP001501671">
    <property type="component" value="Unassembled WGS sequence"/>
</dbReference>
<evidence type="ECO:0000313" key="4">
    <source>
        <dbReference type="Proteomes" id="UP001501671"/>
    </source>
</evidence>
<dbReference type="PANTHER" id="PTHR42928">
    <property type="entry name" value="TRICARBOXYLATE-BINDING PROTEIN"/>
    <property type="match status" value="1"/>
</dbReference>
<dbReference type="EMBL" id="BAABFO010000014">
    <property type="protein sequence ID" value="GAA4336212.1"/>
    <property type="molecule type" value="Genomic_DNA"/>
</dbReference>
<dbReference type="SUPFAM" id="SSF53850">
    <property type="entry name" value="Periplasmic binding protein-like II"/>
    <property type="match status" value="1"/>
</dbReference>
<feature type="signal peptide" evidence="2">
    <location>
        <begin position="1"/>
        <end position="20"/>
    </location>
</feature>
<dbReference type="CDD" id="cd13578">
    <property type="entry name" value="PBP2_Bug27"/>
    <property type="match status" value="1"/>
</dbReference>
<name>A0ABP8H9F2_9BURK</name>
<comment type="similarity">
    <text evidence="1">Belongs to the UPF0065 (bug) family.</text>
</comment>
<dbReference type="PIRSF" id="PIRSF017082">
    <property type="entry name" value="YflP"/>
    <property type="match status" value="1"/>
</dbReference>
<gene>
    <name evidence="3" type="ORF">GCM10023144_30300</name>
</gene>
<accession>A0ABP8H9F2</accession>
<protein>
    <submittedName>
        <fullName evidence="3">Tripartite tricarboxylate transporter substrate binding protein</fullName>
    </submittedName>
</protein>
<dbReference type="InterPro" id="IPR005064">
    <property type="entry name" value="BUG"/>
</dbReference>
<dbReference type="Gene3D" id="3.40.190.10">
    <property type="entry name" value="Periplasmic binding protein-like II"/>
    <property type="match status" value="1"/>
</dbReference>
<evidence type="ECO:0000256" key="2">
    <source>
        <dbReference type="SAM" id="SignalP"/>
    </source>
</evidence>
<comment type="caution">
    <text evidence="3">The sequence shown here is derived from an EMBL/GenBank/DDBJ whole genome shotgun (WGS) entry which is preliminary data.</text>
</comment>
<reference evidence="4" key="1">
    <citation type="journal article" date="2019" name="Int. J. Syst. Evol. Microbiol.">
        <title>The Global Catalogue of Microorganisms (GCM) 10K type strain sequencing project: providing services to taxonomists for standard genome sequencing and annotation.</title>
        <authorList>
            <consortium name="The Broad Institute Genomics Platform"/>
            <consortium name="The Broad Institute Genome Sequencing Center for Infectious Disease"/>
            <person name="Wu L."/>
            <person name="Ma J."/>
        </authorList>
    </citation>
    <scope>NUCLEOTIDE SEQUENCE [LARGE SCALE GENOMIC DNA]</scope>
    <source>
        <strain evidence="4">JCM 17666</strain>
    </source>
</reference>
<dbReference type="PANTHER" id="PTHR42928:SF5">
    <property type="entry name" value="BLR1237 PROTEIN"/>
    <property type="match status" value="1"/>
</dbReference>